<dbReference type="KEGG" id="tcu:Tcur_4632"/>
<dbReference type="InterPro" id="IPR016024">
    <property type="entry name" value="ARM-type_fold"/>
</dbReference>
<dbReference type="STRING" id="471852.Tcur_4632"/>
<proteinExistence type="predicted"/>
<dbReference type="InterPro" id="IPR011989">
    <property type="entry name" value="ARM-like"/>
</dbReference>
<keyword evidence="2" id="KW-1185">Reference proteome</keyword>
<dbReference type="Pfam" id="PF13646">
    <property type="entry name" value="HEAT_2"/>
    <property type="match status" value="1"/>
</dbReference>
<name>D1A655_THECD</name>
<dbReference type="SUPFAM" id="SSF48371">
    <property type="entry name" value="ARM repeat"/>
    <property type="match status" value="1"/>
</dbReference>
<dbReference type="Proteomes" id="UP000001918">
    <property type="component" value="Chromosome"/>
</dbReference>
<accession>D1A655</accession>
<sequence length="119" mass="13570">MSRDEQRPAARPFLRALEQLHSDDPRARERGFDFLREHADSYVAELIEAFGREDDAEMRCLLLELLAEARDPTALPVLAEQLACPDESVQFWAVRGLEMLGTREAGQALDRARAEGWIF</sequence>
<gene>
    <name evidence="1" type="ordered locus">Tcur_4632</name>
</gene>
<evidence type="ECO:0008006" key="3">
    <source>
        <dbReference type="Google" id="ProtNLM"/>
    </source>
</evidence>
<dbReference type="EMBL" id="CP001738">
    <property type="protein sequence ID" value="ACZ00154.1"/>
    <property type="molecule type" value="Genomic_DNA"/>
</dbReference>
<reference evidence="1 2" key="1">
    <citation type="journal article" date="2011" name="Stand. Genomic Sci.">
        <title>Complete genome sequence of Thermomonospora curvata type strain (B9).</title>
        <authorList>
            <person name="Chertkov O."/>
            <person name="Sikorski J."/>
            <person name="Nolan M."/>
            <person name="Lapidus A."/>
            <person name="Lucas S."/>
            <person name="Del Rio T.G."/>
            <person name="Tice H."/>
            <person name="Cheng J.F."/>
            <person name="Goodwin L."/>
            <person name="Pitluck S."/>
            <person name="Liolios K."/>
            <person name="Ivanova N."/>
            <person name="Mavromatis K."/>
            <person name="Mikhailova N."/>
            <person name="Ovchinnikova G."/>
            <person name="Pati A."/>
            <person name="Chen A."/>
            <person name="Palaniappan K."/>
            <person name="Djao O.D."/>
            <person name="Land M."/>
            <person name="Hauser L."/>
            <person name="Chang Y.J."/>
            <person name="Jeffries C.D."/>
            <person name="Brettin T."/>
            <person name="Han C."/>
            <person name="Detter J.C."/>
            <person name="Rohde M."/>
            <person name="Goker M."/>
            <person name="Woyke T."/>
            <person name="Bristow J."/>
            <person name="Eisen J.A."/>
            <person name="Markowitz V."/>
            <person name="Hugenholtz P."/>
            <person name="Klenk H.P."/>
            <person name="Kyrpides N.C."/>
        </authorList>
    </citation>
    <scope>NUCLEOTIDE SEQUENCE [LARGE SCALE GENOMIC DNA]</scope>
    <source>
        <strain evidence="2">ATCC 19995 / DSM 43183 / JCM 3096 / KCTC 9072 / NBRC 15933 / NCIMB 10081 / Henssen B9</strain>
    </source>
</reference>
<dbReference type="Gene3D" id="1.25.10.10">
    <property type="entry name" value="Leucine-rich Repeat Variant"/>
    <property type="match status" value="1"/>
</dbReference>
<evidence type="ECO:0000313" key="2">
    <source>
        <dbReference type="Proteomes" id="UP000001918"/>
    </source>
</evidence>
<dbReference type="eggNOG" id="COG1413">
    <property type="taxonomic scope" value="Bacteria"/>
</dbReference>
<dbReference type="RefSeq" id="WP_012854935.1">
    <property type="nucleotide sequence ID" value="NC_013510.1"/>
</dbReference>
<dbReference type="HOGENOM" id="CLU_166874_0_0_11"/>
<dbReference type="AlphaFoldDB" id="D1A655"/>
<protein>
    <recommendedName>
        <fullName evidence="3">PBS lyase HEAT domain protein repeat-containing protein</fullName>
    </recommendedName>
</protein>
<evidence type="ECO:0000313" key="1">
    <source>
        <dbReference type="EMBL" id="ACZ00154.1"/>
    </source>
</evidence>
<organism evidence="1 2">
    <name type="scientific">Thermomonospora curvata (strain ATCC 19995 / DSM 43183 / JCM 3096 / KCTC 9072 / NBRC 15933 / NCIMB 10081 / Henssen B9)</name>
    <dbReference type="NCBI Taxonomy" id="471852"/>
    <lineage>
        <taxon>Bacteria</taxon>
        <taxon>Bacillati</taxon>
        <taxon>Actinomycetota</taxon>
        <taxon>Actinomycetes</taxon>
        <taxon>Streptosporangiales</taxon>
        <taxon>Thermomonosporaceae</taxon>
        <taxon>Thermomonospora</taxon>
    </lineage>
</organism>